<organism evidence="8 9">
    <name type="scientific">Agrococcus jejuensis</name>
    <dbReference type="NCBI Taxonomy" id="399736"/>
    <lineage>
        <taxon>Bacteria</taxon>
        <taxon>Bacillati</taxon>
        <taxon>Actinomycetota</taxon>
        <taxon>Actinomycetes</taxon>
        <taxon>Micrococcales</taxon>
        <taxon>Microbacteriaceae</taxon>
        <taxon>Agrococcus</taxon>
    </lineage>
</organism>
<feature type="binding site" evidence="5">
    <location>
        <position position="123"/>
    </location>
    <ligand>
        <name>5-phospho-alpha-D-ribose 1-diphosphate</name>
        <dbReference type="ChEBI" id="CHEBI:58017"/>
    </ligand>
</feature>
<feature type="binding site" evidence="5">
    <location>
        <position position="229"/>
    </location>
    <ligand>
        <name>Mg(2+)</name>
        <dbReference type="ChEBI" id="CHEBI:18420"/>
        <label>1</label>
    </ligand>
</feature>
<dbReference type="InterPro" id="IPR017459">
    <property type="entry name" value="Glycosyl_Trfase_fam3_N_dom"/>
</dbReference>
<dbReference type="Gene3D" id="1.20.970.10">
    <property type="entry name" value="Transferase, Pyrimidine Nucleoside Phosphorylase, Chain C"/>
    <property type="match status" value="1"/>
</dbReference>
<dbReference type="HAMAP" id="MF_00211">
    <property type="entry name" value="TrpD"/>
    <property type="match status" value="1"/>
</dbReference>
<dbReference type="EC" id="2.4.2.18" evidence="5"/>
<dbReference type="Pfam" id="PF02885">
    <property type="entry name" value="Glycos_trans_3N"/>
    <property type="match status" value="1"/>
</dbReference>
<evidence type="ECO:0000259" key="6">
    <source>
        <dbReference type="Pfam" id="PF00591"/>
    </source>
</evidence>
<feature type="binding site" evidence="5">
    <location>
        <position position="83"/>
    </location>
    <ligand>
        <name>anthranilate</name>
        <dbReference type="ChEBI" id="CHEBI:16567"/>
        <label>1</label>
    </ligand>
</feature>
<dbReference type="Proteomes" id="UP000198822">
    <property type="component" value="Chromosome I"/>
</dbReference>
<dbReference type="Gene3D" id="3.40.1030.10">
    <property type="entry name" value="Nucleoside phosphorylase/phosphoribosyltransferase catalytic domain"/>
    <property type="match status" value="1"/>
</dbReference>
<feature type="domain" description="Glycosyl transferase family 3 N-terminal" evidence="7">
    <location>
        <begin position="9"/>
        <end position="69"/>
    </location>
</feature>
<gene>
    <name evidence="5" type="primary">trpD</name>
    <name evidence="8" type="ORF">SAMN04489720_3172</name>
</gene>
<dbReference type="GO" id="GO:0004048">
    <property type="term" value="F:anthranilate phosphoribosyltransferase activity"/>
    <property type="evidence" value="ECO:0007669"/>
    <property type="project" value="UniProtKB-UniRule"/>
</dbReference>
<evidence type="ECO:0000313" key="9">
    <source>
        <dbReference type="Proteomes" id="UP000198822"/>
    </source>
</evidence>
<dbReference type="InterPro" id="IPR005940">
    <property type="entry name" value="Anthranilate_Pribosyl_Tfrase"/>
</dbReference>
<dbReference type="InterPro" id="IPR000312">
    <property type="entry name" value="Glycosyl_Trfase_fam3"/>
</dbReference>
<evidence type="ECO:0000256" key="4">
    <source>
        <dbReference type="ARBA" id="ARBA00023141"/>
    </source>
</evidence>
<feature type="binding site" evidence="5">
    <location>
        <position position="91"/>
    </location>
    <ligand>
        <name>5-phospho-alpha-D-ribose 1-diphosphate</name>
        <dbReference type="ChEBI" id="CHEBI:58017"/>
    </ligand>
</feature>
<dbReference type="GO" id="GO:0000287">
    <property type="term" value="F:magnesium ion binding"/>
    <property type="evidence" value="ECO:0007669"/>
    <property type="project" value="UniProtKB-UniRule"/>
</dbReference>
<dbReference type="PANTHER" id="PTHR43285:SF2">
    <property type="entry name" value="ANTHRANILATE PHOSPHORIBOSYLTRANSFERASE"/>
    <property type="match status" value="1"/>
</dbReference>
<dbReference type="GO" id="GO:0005829">
    <property type="term" value="C:cytosol"/>
    <property type="evidence" value="ECO:0007669"/>
    <property type="project" value="TreeGrafter"/>
</dbReference>
<dbReference type="GO" id="GO:0000162">
    <property type="term" value="P:L-tryptophan biosynthetic process"/>
    <property type="evidence" value="ECO:0007669"/>
    <property type="project" value="UniProtKB-UniRule"/>
</dbReference>
<protein>
    <recommendedName>
        <fullName evidence="5">Anthranilate phosphoribosyltransferase</fullName>
        <ecNumber evidence="5">2.4.2.18</ecNumber>
    </recommendedName>
</protein>
<dbReference type="InterPro" id="IPR036320">
    <property type="entry name" value="Glycosyl_Trfase_fam3_N_dom_sf"/>
</dbReference>
<dbReference type="UniPathway" id="UPA00035">
    <property type="reaction ID" value="UER00041"/>
</dbReference>
<dbReference type="EMBL" id="LT629695">
    <property type="protein sequence ID" value="SDI00530.1"/>
    <property type="molecule type" value="Genomic_DNA"/>
</dbReference>
<evidence type="ECO:0000256" key="1">
    <source>
        <dbReference type="ARBA" id="ARBA00022676"/>
    </source>
</evidence>
<feature type="binding site" evidence="5">
    <location>
        <position position="170"/>
    </location>
    <ligand>
        <name>anthranilate</name>
        <dbReference type="ChEBI" id="CHEBI:16567"/>
        <label>2</label>
    </ligand>
</feature>
<evidence type="ECO:0000313" key="8">
    <source>
        <dbReference type="EMBL" id="SDI00530.1"/>
    </source>
</evidence>
<comment type="pathway">
    <text evidence="5">Amino-acid biosynthesis; L-tryptophan biosynthesis; L-tryptophan from chorismate: step 2/5.</text>
</comment>
<comment type="function">
    <text evidence="5">Catalyzes the transfer of the phosphoribosyl group of 5-phosphorylribose-1-pyrophosphate (PRPP) to anthranilate to yield N-(5'-phosphoribosyl)-anthranilate (PRA).</text>
</comment>
<feature type="binding site" evidence="5">
    <location>
        <position position="114"/>
    </location>
    <ligand>
        <name>anthranilate</name>
        <dbReference type="ChEBI" id="CHEBI:16567"/>
        <label>1</label>
    </ligand>
</feature>
<dbReference type="PANTHER" id="PTHR43285">
    <property type="entry name" value="ANTHRANILATE PHOSPHORIBOSYLTRANSFERASE"/>
    <property type="match status" value="1"/>
</dbReference>
<comment type="subunit">
    <text evidence="5">Homodimer.</text>
</comment>
<evidence type="ECO:0000256" key="5">
    <source>
        <dbReference type="HAMAP-Rule" id="MF_00211"/>
    </source>
</evidence>
<feature type="domain" description="Glycosyl transferase family 3" evidence="6">
    <location>
        <begin position="78"/>
        <end position="337"/>
    </location>
</feature>
<feature type="binding site" evidence="5">
    <location>
        <position position="95"/>
    </location>
    <ligand>
        <name>Mg(2+)</name>
        <dbReference type="ChEBI" id="CHEBI:18420"/>
        <label>1</label>
    </ligand>
</feature>
<proteinExistence type="inferred from homology"/>
<keyword evidence="2 5" id="KW-0808">Transferase</keyword>
<keyword evidence="5" id="KW-0460">Magnesium</keyword>
<feature type="binding site" evidence="5">
    <location>
        <begin position="93"/>
        <end position="96"/>
    </location>
    <ligand>
        <name>5-phospho-alpha-D-ribose 1-diphosphate</name>
        <dbReference type="ChEBI" id="CHEBI:58017"/>
    </ligand>
</feature>
<evidence type="ECO:0000259" key="7">
    <source>
        <dbReference type="Pfam" id="PF02885"/>
    </source>
</evidence>
<comment type="cofactor">
    <cofactor evidence="5">
        <name>Mg(2+)</name>
        <dbReference type="ChEBI" id="CHEBI:18420"/>
    </cofactor>
    <text evidence="5">Binds 2 magnesium ions per monomer.</text>
</comment>
<feature type="binding site" evidence="5">
    <location>
        <begin position="111"/>
        <end position="119"/>
    </location>
    <ligand>
        <name>5-phospho-alpha-D-ribose 1-diphosphate</name>
        <dbReference type="ChEBI" id="CHEBI:58017"/>
    </ligand>
</feature>
<keyword evidence="4 5" id="KW-0057">Aromatic amino acid biosynthesis</keyword>
<dbReference type="InterPro" id="IPR035902">
    <property type="entry name" value="Nuc_phospho_transferase"/>
</dbReference>
<keyword evidence="3 5" id="KW-0822">Tryptophan biosynthesis</keyword>
<name>A0A1G8H1Z5_9MICO</name>
<accession>A0A1G8H1Z5</accession>
<dbReference type="RefSeq" id="WP_092506575.1">
    <property type="nucleotide sequence ID" value="NZ_LT629695.1"/>
</dbReference>
<keyword evidence="1 5" id="KW-0328">Glycosyltransferase</keyword>
<dbReference type="OrthoDB" id="9806430at2"/>
<feature type="binding site" evidence="5">
    <location>
        <begin position="86"/>
        <end position="87"/>
    </location>
    <ligand>
        <name>5-phospho-alpha-D-ribose 1-diphosphate</name>
        <dbReference type="ChEBI" id="CHEBI:58017"/>
    </ligand>
</feature>
<keyword evidence="5" id="KW-0479">Metal-binding</keyword>
<comment type="catalytic activity">
    <reaction evidence="5">
        <text>N-(5-phospho-beta-D-ribosyl)anthranilate + diphosphate = 5-phospho-alpha-D-ribose 1-diphosphate + anthranilate</text>
        <dbReference type="Rhea" id="RHEA:11768"/>
        <dbReference type="ChEBI" id="CHEBI:16567"/>
        <dbReference type="ChEBI" id="CHEBI:18277"/>
        <dbReference type="ChEBI" id="CHEBI:33019"/>
        <dbReference type="ChEBI" id="CHEBI:58017"/>
        <dbReference type="EC" id="2.4.2.18"/>
    </reaction>
</comment>
<dbReference type="SUPFAM" id="SSF47648">
    <property type="entry name" value="Nucleoside phosphorylase/phosphoribosyltransferase N-terminal domain"/>
    <property type="match status" value="1"/>
</dbReference>
<dbReference type="Pfam" id="PF00591">
    <property type="entry name" value="Glycos_transf_3"/>
    <property type="match status" value="1"/>
</dbReference>
<dbReference type="NCBIfam" id="TIGR01245">
    <property type="entry name" value="trpD"/>
    <property type="match status" value="1"/>
</dbReference>
<sequence length="355" mass="37350">MEPKSWPGVLETLLTPDDLTIGQAEWAMDQVVTGRAEPAQLGAFLAALRAKRESVDELVGFRDAILANAVDLPGESLVLDIVGTGGDRHGTVNVSTMASIVCAAAGVPVLKHGNRAVSSLTGASDVLTELGVIPDDDDPAVVRAILDEAGISFAWAMRFHPGFRHAGPVRAAMGVSTVFNQLGPLVHPARPEVTACGVADRSRIQNFVGVFATRGGTAFVFRGEDGLDELTTTGHSELWEVVRGDVVEHDVDPRELGIPLATMGDLVGGDPKANADTVRRTMAGEQGPVRDIVLLNAAAALAAWRVHADPRQGDRSLRERMAETLLVAADAIDSGAAATTLERWRAAAARTRTGA</sequence>
<comment type="similarity">
    <text evidence="5">Belongs to the anthranilate phosphoribosyltransferase family.</text>
</comment>
<evidence type="ECO:0000256" key="3">
    <source>
        <dbReference type="ARBA" id="ARBA00022822"/>
    </source>
</evidence>
<evidence type="ECO:0000256" key="2">
    <source>
        <dbReference type="ARBA" id="ARBA00022679"/>
    </source>
</evidence>
<reference evidence="9" key="1">
    <citation type="submission" date="2016-10" db="EMBL/GenBank/DDBJ databases">
        <authorList>
            <person name="Varghese N."/>
            <person name="Submissions S."/>
        </authorList>
    </citation>
    <scope>NUCLEOTIDE SEQUENCE [LARGE SCALE GENOMIC DNA]</scope>
    <source>
        <strain evidence="9">DSM 22002</strain>
    </source>
</reference>
<feature type="binding site" evidence="5">
    <location>
        <position position="83"/>
    </location>
    <ligand>
        <name>5-phospho-alpha-D-ribose 1-diphosphate</name>
        <dbReference type="ChEBI" id="CHEBI:58017"/>
    </ligand>
</feature>
<dbReference type="SUPFAM" id="SSF52418">
    <property type="entry name" value="Nucleoside phosphorylase/phosphoribosyltransferase catalytic domain"/>
    <property type="match status" value="1"/>
</dbReference>
<feature type="binding site" evidence="5">
    <location>
        <position position="228"/>
    </location>
    <ligand>
        <name>Mg(2+)</name>
        <dbReference type="ChEBI" id="CHEBI:18420"/>
        <label>2</label>
    </ligand>
</feature>
<dbReference type="AlphaFoldDB" id="A0A1G8H1Z5"/>
<keyword evidence="5" id="KW-0028">Amino-acid biosynthesis</keyword>
<comment type="caution">
    <text evidence="5">Lacks conserved residue(s) required for the propagation of feature annotation.</text>
</comment>
<dbReference type="STRING" id="399736.SAMN04489720_3172"/>
<feature type="binding site" evidence="5">
    <location>
        <position position="229"/>
    </location>
    <ligand>
        <name>Mg(2+)</name>
        <dbReference type="ChEBI" id="CHEBI:18420"/>
        <label>2</label>
    </ligand>
</feature>
<keyword evidence="9" id="KW-1185">Reference proteome</keyword>